<keyword evidence="4" id="KW-1185">Reference proteome</keyword>
<dbReference type="PANTHER" id="PTHR32114">
    <property type="entry name" value="ABC TRANSPORTER ABCH.3"/>
    <property type="match status" value="1"/>
</dbReference>
<comment type="caution">
    <text evidence="3">The sequence shown here is derived from an EMBL/GenBank/DDBJ whole genome shotgun (WGS) entry which is preliminary data.</text>
</comment>
<feature type="domain" description="Rad50/SbcC-type AAA" evidence="2">
    <location>
        <begin position="5"/>
        <end position="247"/>
    </location>
</feature>
<proteinExistence type="predicted"/>
<dbReference type="InterPro" id="IPR027417">
    <property type="entry name" value="P-loop_NTPase"/>
</dbReference>
<accession>A0ABU9TRG9</accession>
<feature type="coiled-coil region" evidence="1">
    <location>
        <begin position="532"/>
        <end position="559"/>
    </location>
</feature>
<organism evidence="3 4">
    <name type="scientific">Neptuniibacter pectenicola</name>
    <dbReference type="NCBI Taxonomy" id="1806669"/>
    <lineage>
        <taxon>Bacteria</taxon>
        <taxon>Pseudomonadati</taxon>
        <taxon>Pseudomonadota</taxon>
        <taxon>Gammaproteobacteria</taxon>
        <taxon>Oceanospirillales</taxon>
        <taxon>Oceanospirillaceae</taxon>
        <taxon>Neptuniibacter</taxon>
    </lineage>
</organism>
<evidence type="ECO:0000313" key="3">
    <source>
        <dbReference type="EMBL" id="MEM5536242.1"/>
    </source>
</evidence>
<feature type="coiled-coil region" evidence="1">
    <location>
        <begin position="622"/>
        <end position="677"/>
    </location>
</feature>
<evidence type="ECO:0000256" key="1">
    <source>
        <dbReference type="SAM" id="Coils"/>
    </source>
</evidence>
<name>A0ABU9TRG9_9GAMM</name>
<dbReference type="RefSeq" id="WP_342854200.1">
    <property type="nucleotide sequence ID" value="NZ_JBBMRA010000005.1"/>
</dbReference>
<feature type="coiled-coil region" evidence="1">
    <location>
        <begin position="196"/>
        <end position="410"/>
    </location>
</feature>
<dbReference type="EMBL" id="JBBMRA010000005">
    <property type="protein sequence ID" value="MEM5536242.1"/>
    <property type="molecule type" value="Genomic_DNA"/>
</dbReference>
<dbReference type="Gene3D" id="3.40.50.300">
    <property type="entry name" value="P-loop containing nucleotide triphosphate hydrolases"/>
    <property type="match status" value="2"/>
</dbReference>
<feature type="coiled-coil region" evidence="1">
    <location>
        <begin position="901"/>
        <end position="1002"/>
    </location>
</feature>
<keyword evidence="1" id="KW-0175">Coiled coil</keyword>
<dbReference type="Proteomes" id="UP001449225">
    <property type="component" value="Unassembled WGS sequence"/>
</dbReference>
<sequence length="1230" mass="138501">MKILSLRFKNINSLKNEWKIDFTKSPFIDNGLFAIIGPTGAGKTTILDAICLALYHRTPRLVNISKSTNELMTRGTADALAEVEFEVKGKRYRAFWSQRRSRNQVYGNLQDAKVELADITDSSAGTILASQIKVKSQLIEKISGLDFDRFTKSMMLSQGQFAAFLNADANERAELLEELTGTEIYGLISEKVFLRYSESKQALEKLQAKAEGVELLTQERLTELMEKRDALGQQFTAKNSQLEQLQKQATFLTEKKKALTTLAQTERDLVTAQEQLAREKQNFERLAQSALAEKLSRVYNPLKANEPKLVQIDAELSALAEAKAQKRTEVEALQARQRVEQDSLQTLKQNNAALETLLNEHVVPLDAAYQQQVDQLKEKESQRQQLESERAECEQTLRQNQQRSDELNQRRGEISSLLTNPSINKALVDKLPLWGAQFGRVRELQAVEQTKQTELTALQQTQVEQQQQLSQADKQLEESKLSLAHAQQQLDNQAASHQQDSQTLLTFLEQSLHSVMGERGVVGQLPAIASAFTKLSAEKIALQDKIAQANQDKQSIDQQLSEFRAVYKDKRAQLGDIEQRLALEKQISDLTAARQQLQPDQPCPLCGSTAHPLVETYQTLDQSETELRYRTLEAALETVKEQGTKLNEEQVKQTQLLQSATERLEQIEIDIKQEMDRWQVLVSDLPYANPSQAVIDINDQAAYAALAQALEQRMTFLQTQIEEAKQYNAQVQTAQVHLQQAEGQHALTQKALNYSEQTISTLSQALKQIKEESQTLTNALTESIGEQQMPMPELNHAPQWLQQLRSTVDAYLNAETEKQQIEVQIAALTSEREQTQRQAEKITQRLGQVTTELQAIKERAESNRQQRYALFADKPVDEARQQAQTALRESEQSYQTTHEQHQLINQQLQDLNATENALKEQRTRLHAESEQLRNDWEAQLAQSPFASEAAYLAALLNDEQRGQLEAQKDQLTTALQRSIALKEQAEQRLEALLTEYSGGESDPEALPSLEQRISEDKEVLRAITHEQGQVSALLDDDKARREGQVQLFAQIEASKQQYDDLAYLQSLIGSQKGDKFRRFAQGLTLDHLVHLANAQLERLHGRYCLQRKQGAALELEVLDTWQADTSRDTKTLSGGESFLVSLALALALSDLVSQKTSIDSLFLDEGFGTLDSETLDTALDALDSLNASGKMIGVISHIEAMKERIPVQIKVNKMSGLGTSRLDDRFARGG</sequence>
<gene>
    <name evidence="3" type="ORF">WNY58_07540</name>
</gene>
<dbReference type="Pfam" id="PF13476">
    <property type="entry name" value="AAA_23"/>
    <property type="match status" value="1"/>
</dbReference>
<evidence type="ECO:0000259" key="2">
    <source>
        <dbReference type="Pfam" id="PF13476"/>
    </source>
</evidence>
<dbReference type="PANTHER" id="PTHR32114:SF2">
    <property type="entry name" value="ABC TRANSPORTER ABCH.3"/>
    <property type="match status" value="1"/>
</dbReference>
<reference evidence="3 4" key="1">
    <citation type="submission" date="2024-03" db="EMBL/GenBank/DDBJ databases">
        <title>Community enrichment and isolation of bacterial strains for fucoidan degradation.</title>
        <authorList>
            <person name="Sichert A."/>
        </authorList>
    </citation>
    <scope>NUCLEOTIDE SEQUENCE [LARGE SCALE GENOMIC DNA]</scope>
    <source>
        <strain evidence="3 4">AS76</strain>
    </source>
</reference>
<feature type="coiled-coil region" evidence="1">
    <location>
        <begin position="707"/>
        <end position="782"/>
    </location>
</feature>
<dbReference type="SUPFAM" id="SSF52540">
    <property type="entry name" value="P-loop containing nucleoside triphosphate hydrolases"/>
    <property type="match status" value="2"/>
</dbReference>
<evidence type="ECO:0000313" key="4">
    <source>
        <dbReference type="Proteomes" id="UP001449225"/>
    </source>
</evidence>
<feature type="coiled-coil region" evidence="1">
    <location>
        <begin position="455"/>
        <end position="489"/>
    </location>
</feature>
<dbReference type="InterPro" id="IPR038729">
    <property type="entry name" value="Rad50/SbcC_AAA"/>
</dbReference>
<dbReference type="Pfam" id="PF13558">
    <property type="entry name" value="SbcC_Walker_B"/>
    <property type="match status" value="1"/>
</dbReference>
<feature type="coiled-coil region" evidence="1">
    <location>
        <begin position="811"/>
        <end position="859"/>
    </location>
</feature>
<protein>
    <submittedName>
        <fullName evidence="3">SbcC/MukB-like Walker B domain-containing protein</fullName>
    </submittedName>
</protein>